<protein>
    <submittedName>
        <fullName evidence="1">Uncharacterized protein</fullName>
    </submittedName>
</protein>
<evidence type="ECO:0000313" key="2">
    <source>
        <dbReference type="Proteomes" id="UP001569428"/>
    </source>
</evidence>
<accession>A0ABV4NY54</accession>
<keyword evidence="2" id="KW-1185">Reference proteome</keyword>
<proteinExistence type="predicted"/>
<evidence type="ECO:0000313" key="1">
    <source>
        <dbReference type="EMBL" id="MFA0811036.1"/>
    </source>
</evidence>
<reference evidence="1 2" key="1">
    <citation type="submission" date="2024-08" db="EMBL/GenBank/DDBJ databases">
        <authorList>
            <person name="Ishaq N."/>
        </authorList>
    </citation>
    <scope>NUCLEOTIDE SEQUENCE [LARGE SCALE GENOMIC DNA]</scope>
    <source>
        <strain evidence="1 2">DSM 18651</strain>
    </source>
</reference>
<dbReference type="Proteomes" id="UP001569428">
    <property type="component" value="Unassembled WGS sequence"/>
</dbReference>
<dbReference type="RefSeq" id="WP_371838607.1">
    <property type="nucleotide sequence ID" value="NZ_JBGMEK010000015.1"/>
</dbReference>
<comment type="caution">
    <text evidence="1">The sequence shown here is derived from an EMBL/GenBank/DDBJ whole genome shotgun (WGS) entry which is preliminary data.</text>
</comment>
<name>A0ABV4NY54_9GAMM</name>
<gene>
    <name evidence="1" type="ORF">ACCI49_08895</name>
</gene>
<sequence length="146" mass="16809">MSANIRALAMPYCLDLQPCGRYALLNRNYKPVGFSGRSFVYYEEYPVLFNIRITPKKAAAISFKGDPDPRRIILYNDGCIPTDNSETWLFYQAKLAILARLHHYSDDEYHEQDKAKRIRLANLRDAKRFTEPKGVAVSLPPNLSPR</sequence>
<dbReference type="EMBL" id="JBGMEK010000015">
    <property type="protein sequence ID" value="MFA0811036.1"/>
    <property type="molecule type" value="Genomic_DNA"/>
</dbReference>
<organism evidence="1 2">
    <name type="scientific">Microbulbifer epialgicus</name>
    <dbReference type="NCBI Taxonomy" id="393907"/>
    <lineage>
        <taxon>Bacteria</taxon>
        <taxon>Pseudomonadati</taxon>
        <taxon>Pseudomonadota</taxon>
        <taxon>Gammaproteobacteria</taxon>
        <taxon>Cellvibrionales</taxon>
        <taxon>Microbulbiferaceae</taxon>
        <taxon>Microbulbifer</taxon>
    </lineage>
</organism>